<dbReference type="PANTHER" id="PTHR34236:SF1">
    <property type="entry name" value="DIMETHYL SULFOXIDE REDUCTASE TRANSCRIPTIONAL ACTIVATOR"/>
    <property type="match status" value="1"/>
</dbReference>
<evidence type="ECO:0000313" key="4">
    <source>
        <dbReference type="EMBL" id="MDS0282646.1"/>
    </source>
</evidence>
<keyword evidence="2" id="KW-0804">Transcription</keyword>
<name>A0ABU2FPF4_9EURY</name>
<gene>
    <name evidence="4" type="ORF">NDI86_10965</name>
</gene>
<organism evidence="4 5">
    <name type="scientific">Haloarcula onubensis</name>
    <dbReference type="NCBI Taxonomy" id="2950539"/>
    <lineage>
        <taxon>Archaea</taxon>
        <taxon>Methanobacteriati</taxon>
        <taxon>Methanobacteriota</taxon>
        <taxon>Stenosarchaea group</taxon>
        <taxon>Halobacteria</taxon>
        <taxon>Halobacteriales</taxon>
        <taxon>Haloarculaceae</taxon>
        <taxon>Haloarcula</taxon>
    </lineage>
</organism>
<comment type="caution">
    <text evidence="4">The sequence shown here is derived from an EMBL/GenBank/DDBJ whole genome shotgun (WGS) entry which is preliminary data.</text>
</comment>
<reference evidence="4 5" key="1">
    <citation type="submission" date="2022-06" db="EMBL/GenBank/DDBJ databases">
        <title>Halomicroarcula sp. a new haloarchaeum isolate from saline soil.</title>
        <authorList>
            <person name="Strakova D."/>
            <person name="Galisteo C."/>
            <person name="Sanchez-Porro C."/>
            <person name="Ventosa A."/>
        </authorList>
    </citation>
    <scope>NUCLEOTIDE SEQUENCE [LARGE SCALE GENOMIC DNA]</scope>
    <source>
        <strain evidence="4 5">S3CR25-11</strain>
    </source>
</reference>
<proteinExistence type="predicted"/>
<dbReference type="PROSITE" id="PS50943">
    <property type="entry name" value="HTH_CROC1"/>
    <property type="match status" value="1"/>
</dbReference>
<dbReference type="SUPFAM" id="SSF46785">
    <property type="entry name" value="Winged helix' DNA-binding domain"/>
    <property type="match status" value="1"/>
</dbReference>
<keyword evidence="1" id="KW-0805">Transcription regulation</keyword>
<dbReference type="Pfam" id="PF15915">
    <property type="entry name" value="BAT"/>
    <property type="match status" value="1"/>
</dbReference>
<accession>A0ABU2FPF4</accession>
<evidence type="ECO:0000256" key="1">
    <source>
        <dbReference type="ARBA" id="ARBA00023015"/>
    </source>
</evidence>
<dbReference type="PANTHER" id="PTHR34236">
    <property type="entry name" value="DIMETHYL SULFOXIDE REDUCTASE TRANSCRIPTIONAL ACTIVATOR"/>
    <property type="match status" value="1"/>
</dbReference>
<dbReference type="InterPro" id="IPR007050">
    <property type="entry name" value="HTH_bacterioopsin"/>
</dbReference>
<dbReference type="Pfam" id="PF04967">
    <property type="entry name" value="HTH_10"/>
    <property type="match status" value="1"/>
</dbReference>
<dbReference type="InterPro" id="IPR036388">
    <property type="entry name" value="WH-like_DNA-bd_sf"/>
</dbReference>
<dbReference type="Proteomes" id="UP001268864">
    <property type="component" value="Unassembled WGS sequence"/>
</dbReference>
<dbReference type="Gene3D" id="1.10.10.10">
    <property type="entry name" value="Winged helix-like DNA-binding domain superfamily/Winged helix DNA-binding domain"/>
    <property type="match status" value="1"/>
</dbReference>
<evidence type="ECO:0000259" key="3">
    <source>
        <dbReference type="PROSITE" id="PS50943"/>
    </source>
</evidence>
<dbReference type="InterPro" id="IPR001387">
    <property type="entry name" value="Cro/C1-type_HTH"/>
</dbReference>
<protein>
    <submittedName>
        <fullName evidence="4">Helix-turn-helix domain-containing protein</fullName>
    </submittedName>
</protein>
<dbReference type="EMBL" id="JAMQOS010000003">
    <property type="protein sequence ID" value="MDS0282646.1"/>
    <property type="molecule type" value="Genomic_DNA"/>
</dbReference>
<evidence type="ECO:0000313" key="5">
    <source>
        <dbReference type="Proteomes" id="UP001268864"/>
    </source>
</evidence>
<evidence type="ECO:0000256" key="2">
    <source>
        <dbReference type="ARBA" id="ARBA00023163"/>
    </source>
</evidence>
<dbReference type="InterPro" id="IPR031803">
    <property type="entry name" value="BAT_GAF/HTH-assoc"/>
</dbReference>
<dbReference type="InterPro" id="IPR036390">
    <property type="entry name" value="WH_DNA-bd_sf"/>
</dbReference>
<dbReference type="RefSeq" id="WP_310900477.1">
    <property type="nucleotide sequence ID" value="NZ_JAMQOS010000003.1"/>
</dbReference>
<sequence length="236" mass="25919">MGPPPDPEGEGGHTGPDPPLRTLRGEFTLTHADIALTQATAAVPGVTVRPEQVVADGAETVLVFTVQGDELDTFEQALESSERVLELLLLSDDADGRCYRATLGGEVLAVSTILTRIGVRLLDVVGSEGEWNVRAQFRSRELFLQLRDYCGAHDIAFRLRRLSRDDGEADWRLSGLTPEQWDTLRQAHEAGYFNVPREITQSELADRLGVSPSAVSQRLRRAMSQLIDAQLPTDDS</sequence>
<feature type="domain" description="HTH cro/C1-type" evidence="3">
    <location>
        <begin position="199"/>
        <end position="217"/>
    </location>
</feature>
<keyword evidence="5" id="KW-1185">Reference proteome</keyword>